<dbReference type="Gene3D" id="1.10.489.10">
    <property type="entry name" value="Chloroperoxidase-like"/>
    <property type="match status" value="1"/>
</dbReference>
<keyword evidence="10" id="KW-1185">Reference proteome</keyword>
<evidence type="ECO:0000256" key="6">
    <source>
        <dbReference type="ARBA" id="ARBA00023004"/>
    </source>
</evidence>
<keyword evidence="3" id="KW-0349">Heme</keyword>
<dbReference type="InterPro" id="IPR000028">
    <property type="entry name" value="Chloroperoxidase"/>
</dbReference>
<evidence type="ECO:0000256" key="1">
    <source>
        <dbReference type="ARBA" id="ARBA00001970"/>
    </source>
</evidence>
<dbReference type="PANTHER" id="PTHR33577:SF18">
    <property type="entry name" value="HEME HALOPEROXIDASE FAMILY PROFILE DOMAIN-CONTAINING PROTEIN"/>
    <property type="match status" value="1"/>
</dbReference>
<dbReference type="PANTHER" id="PTHR33577">
    <property type="entry name" value="STERIGMATOCYSTIN BIOSYNTHESIS PEROXIDASE STCC-RELATED"/>
    <property type="match status" value="1"/>
</dbReference>
<dbReference type="Proteomes" id="UP000054477">
    <property type="component" value="Unassembled WGS sequence"/>
</dbReference>
<dbReference type="GO" id="GO:0046872">
    <property type="term" value="F:metal ion binding"/>
    <property type="evidence" value="ECO:0007669"/>
    <property type="project" value="UniProtKB-KW"/>
</dbReference>
<accession>A0A0C9XB01</accession>
<name>A0A0C9XB01_9AGAR</name>
<evidence type="ECO:0000313" key="10">
    <source>
        <dbReference type="Proteomes" id="UP000054477"/>
    </source>
</evidence>
<dbReference type="PROSITE" id="PS51405">
    <property type="entry name" value="HEME_HALOPEROXIDASE"/>
    <property type="match status" value="1"/>
</dbReference>
<comment type="similarity">
    <text evidence="7">Belongs to the chloroperoxidase family.</text>
</comment>
<dbReference type="InterPro" id="IPR036851">
    <property type="entry name" value="Chloroperoxidase-like_sf"/>
</dbReference>
<dbReference type="AlphaFoldDB" id="A0A0C9XB01"/>
<keyword evidence="4" id="KW-0479">Metal-binding</keyword>
<dbReference type="SUPFAM" id="SSF47571">
    <property type="entry name" value="Cloroperoxidase"/>
    <property type="match status" value="1"/>
</dbReference>
<evidence type="ECO:0000256" key="5">
    <source>
        <dbReference type="ARBA" id="ARBA00023002"/>
    </source>
</evidence>
<evidence type="ECO:0000313" key="9">
    <source>
        <dbReference type="EMBL" id="KIJ98663.1"/>
    </source>
</evidence>
<reference evidence="9 10" key="1">
    <citation type="submission" date="2014-04" db="EMBL/GenBank/DDBJ databases">
        <authorList>
            <consortium name="DOE Joint Genome Institute"/>
            <person name="Kuo A."/>
            <person name="Kohler A."/>
            <person name="Nagy L.G."/>
            <person name="Floudas D."/>
            <person name="Copeland A."/>
            <person name="Barry K.W."/>
            <person name="Cichocki N."/>
            <person name="Veneault-Fourrey C."/>
            <person name="LaButti K."/>
            <person name="Lindquist E.A."/>
            <person name="Lipzen A."/>
            <person name="Lundell T."/>
            <person name="Morin E."/>
            <person name="Murat C."/>
            <person name="Sun H."/>
            <person name="Tunlid A."/>
            <person name="Henrissat B."/>
            <person name="Grigoriev I.V."/>
            <person name="Hibbett D.S."/>
            <person name="Martin F."/>
            <person name="Nordberg H.P."/>
            <person name="Cantor M.N."/>
            <person name="Hua S.X."/>
        </authorList>
    </citation>
    <scope>NUCLEOTIDE SEQUENCE [LARGE SCALE GENOMIC DNA]</scope>
    <source>
        <strain evidence="9 10">LaAM-08-1</strain>
    </source>
</reference>
<evidence type="ECO:0000256" key="2">
    <source>
        <dbReference type="ARBA" id="ARBA00022559"/>
    </source>
</evidence>
<reference evidence="10" key="2">
    <citation type="submission" date="2015-01" db="EMBL/GenBank/DDBJ databases">
        <title>Evolutionary Origins and Diversification of the Mycorrhizal Mutualists.</title>
        <authorList>
            <consortium name="DOE Joint Genome Institute"/>
            <consortium name="Mycorrhizal Genomics Consortium"/>
            <person name="Kohler A."/>
            <person name="Kuo A."/>
            <person name="Nagy L.G."/>
            <person name="Floudas D."/>
            <person name="Copeland A."/>
            <person name="Barry K.W."/>
            <person name="Cichocki N."/>
            <person name="Veneault-Fourrey C."/>
            <person name="LaButti K."/>
            <person name="Lindquist E.A."/>
            <person name="Lipzen A."/>
            <person name="Lundell T."/>
            <person name="Morin E."/>
            <person name="Murat C."/>
            <person name="Riley R."/>
            <person name="Ohm R."/>
            <person name="Sun H."/>
            <person name="Tunlid A."/>
            <person name="Henrissat B."/>
            <person name="Grigoriev I.V."/>
            <person name="Hibbett D.S."/>
            <person name="Martin F."/>
        </authorList>
    </citation>
    <scope>NUCLEOTIDE SEQUENCE [LARGE SCALE GENOMIC DNA]</scope>
    <source>
        <strain evidence="10">LaAM-08-1</strain>
    </source>
</reference>
<sequence length="292" mass="32217">MFLVTPIARAIQDAGVFSWDFGLTLINFVTPSRKVEHVTPAGHPGEGGKWPEYIPPKEGDSRCSCPALNALANHGILPRDGKNISFPEMTNTVRATYNFSPTFSFFVPNYAARTLNKSYGKDRFDLADLDFHNGIEHDASLLREDYHFVKDQGKPHLPFVRELLDSASGKDKEGNVLLTPADLSRFSSKRRAESRANNPEFSLDLSHKMFGSSNASTLVTIFGGRISDLESFLIEERLPEGWESRIREPFGLTIASFQPTALKVEFGIDESKYTAEASSTVAGESGEPNPAA</sequence>
<evidence type="ECO:0000256" key="4">
    <source>
        <dbReference type="ARBA" id="ARBA00022723"/>
    </source>
</evidence>
<dbReference type="OrthoDB" id="407298at2759"/>
<feature type="domain" description="Heme haloperoxidase family profile" evidence="8">
    <location>
        <begin position="49"/>
        <end position="259"/>
    </location>
</feature>
<gene>
    <name evidence="9" type="ORF">K443DRAFT_9007</name>
</gene>
<proteinExistence type="inferred from homology"/>
<evidence type="ECO:0000259" key="8">
    <source>
        <dbReference type="PROSITE" id="PS51405"/>
    </source>
</evidence>
<evidence type="ECO:0000256" key="3">
    <source>
        <dbReference type="ARBA" id="ARBA00022617"/>
    </source>
</evidence>
<dbReference type="HOGENOM" id="CLU_050230_1_0_1"/>
<evidence type="ECO:0000256" key="7">
    <source>
        <dbReference type="ARBA" id="ARBA00025795"/>
    </source>
</evidence>
<keyword evidence="6" id="KW-0408">Iron</keyword>
<dbReference type="STRING" id="1095629.A0A0C9XB01"/>
<dbReference type="Pfam" id="PF01328">
    <property type="entry name" value="Peroxidase_2"/>
    <property type="match status" value="1"/>
</dbReference>
<keyword evidence="2" id="KW-0575">Peroxidase</keyword>
<comment type="cofactor">
    <cofactor evidence="1">
        <name>heme b</name>
        <dbReference type="ChEBI" id="CHEBI:60344"/>
    </cofactor>
</comment>
<organism evidence="9 10">
    <name type="scientific">Laccaria amethystina LaAM-08-1</name>
    <dbReference type="NCBI Taxonomy" id="1095629"/>
    <lineage>
        <taxon>Eukaryota</taxon>
        <taxon>Fungi</taxon>
        <taxon>Dikarya</taxon>
        <taxon>Basidiomycota</taxon>
        <taxon>Agaricomycotina</taxon>
        <taxon>Agaricomycetes</taxon>
        <taxon>Agaricomycetidae</taxon>
        <taxon>Agaricales</taxon>
        <taxon>Agaricineae</taxon>
        <taxon>Hydnangiaceae</taxon>
        <taxon>Laccaria</taxon>
    </lineage>
</organism>
<protein>
    <recommendedName>
        <fullName evidence="8">Heme haloperoxidase family profile domain-containing protein</fullName>
    </recommendedName>
</protein>
<dbReference type="GO" id="GO:0004601">
    <property type="term" value="F:peroxidase activity"/>
    <property type="evidence" value="ECO:0007669"/>
    <property type="project" value="UniProtKB-KW"/>
</dbReference>
<keyword evidence="5" id="KW-0560">Oxidoreductase</keyword>
<dbReference type="EMBL" id="KN838664">
    <property type="protein sequence ID" value="KIJ98663.1"/>
    <property type="molecule type" value="Genomic_DNA"/>
</dbReference>